<name>A0ABS3TBF1_9BACT</name>
<dbReference type="RefSeq" id="WP_208307468.1">
    <property type="nucleotide sequence ID" value="NZ_JAGETX010000004.1"/>
</dbReference>
<comment type="caution">
    <text evidence="2">The sequence shown here is derived from an EMBL/GenBank/DDBJ whole genome shotgun (WGS) entry which is preliminary data.</text>
</comment>
<accession>A0ABS3TBF1</accession>
<keyword evidence="1" id="KW-0732">Signal</keyword>
<dbReference type="EMBL" id="JAGETX010000004">
    <property type="protein sequence ID" value="MBO3270996.1"/>
    <property type="molecule type" value="Genomic_DNA"/>
</dbReference>
<sequence>MKQRFIATICMAMLGATSCQKADVEPEDTAILHEKLHGKYKLLSASSSEAVDSNNDGLFSTDLLAEEAYLANADVEIRILSAQQQYTGGIMGHLFVQWWQRPYVNPYSTSAGNTKAGYVMQAAPEKFTFDATTQTFHFTPREIPDPDWPAPVSVTVTANEELVVVSKLPVYSSTIGVHFVTVTAHYKRYTIVT</sequence>
<proteinExistence type="predicted"/>
<feature type="chain" id="PRO_5045088564" description="DUF5004 domain-containing protein" evidence="1">
    <location>
        <begin position="22"/>
        <end position="193"/>
    </location>
</feature>
<evidence type="ECO:0008006" key="4">
    <source>
        <dbReference type="Google" id="ProtNLM"/>
    </source>
</evidence>
<dbReference type="Proteomes" id="UP000670527">
    <property type="component" value="Unassembled WGS sequence"/>
</dbReference>
<protein>
    <recommendedName>
        <fullName evidence="4">DUF5004 domain-containing protein</fullName>
    </recommendedName>
</protein>
<keyword evidence="3" id="KW-1185">Reference proteome</keyword>
<evidence type="ECO:0000313" key="2">
    <source>
        <dbReference type="EMBL" id="MBO3270996.1"/>
    </source>
</evidence>
<feature type="signal peptide" evidence="1">
    <location>
        <begin position="1"/>
        <end position="21"/>
    </location>
</feature>
<reference evidence="2 3" key="1">
    <citation type="submission" date="2021-03" db="EMBL/GenBank/DDBJ databases">
        <authorList>
            <person name="Kim M.K."/>
        </authorList>
    </citation>
    <scope>NUCLEOTIDE SEQUENCE [LARGE SCALE GENOMIC DNA]</scope>
    <source>
        <strain evidence="2 3">BT507</strain>
    </source>
</reference>
<dbReference type="PROSITE" id="PS51257">
    <property type="entry name" value="PROKAR_LIPOPROTEIN"/>
    <property type="match status" value="1"/>
</dbReference>
<gene>
    <name evidence="2" type="ORF">J4D97_10085</name>
</gene>
<evidence type="ECO:0000313" key="3">
    <source>
        <dbReference type="Proteomes" id="UP000670527"/>
    </source>
</evidence>
<organism evidence="2 3">
    <name type="scientific">Hymenobacter defluvii</name>
    <dbReference type="NCBI Taxonomy" id="2054411"/>
    <lineage>
        <taxon>Bacteria</taxon>
        <taxon>Pseudomonadati</taxon>
        <taxon>Bacteroidota</taxon>
        <taxon>Cytophagia</taxon>
        <taxon>Cytophagales</taxon>
        <taxon>Hymenobacteraceae</taxon>
        <taxon>Hymenobacter</taxon>
    </lineage>
</organism>
<evidence type="ECO:0000256" key="1">
    <source>
        <dbReference type="SAM" id="SignalP"/>
    </source>
</evidence>